<dbReference type="Proteomes" id="UP000177383">
    <property type="component" value="Unassembled WGS sequence"/>
</dbReference>
<keyword evidence="3 5" id="KW-0689">Ribosomal protein</keyword>
<feature type="compositionally biased region" description="Gly residues" evidence="6">
    <location>
        <begin position="216"/>
        <end position="229"/>
    </location>
</feature>
<dbReference type="Pfam" id="PF01386">
    <property type="entry name" value="Ribosomal_L25p"/>
    <property type="match status" value="1"/>
</dbReference>
<keyword evidence="4 5" id="KW-0687">Ribonucleoprotein</keyword>
<feature type="compositionally biased region" description="Low complexity" evidence="6">
    <location>
        <begin position="199"/>
        <end position="215"/>
    </location>
</feature>
<dbReference type="InterPro" id="IPR011035">
    <property type="entry name" value="Ribosomal_bL25/Gln-tRNA_synth"/>
</dbReference>
<evidence type="ECO:0000256" key="4">
    <source>
        <dbReference type="ARBA" id="ARBA00023274"/>
    </source>
</evidence>
<dbReference type="GO" id="GO:0008097">
    <property type="term" value="F:5S rRNA binding"/>
    <property type="evidence" value="ECO:0007669"/>
    <property type="project" value="InterPro"/>
</dbReference>
<dbReference type="InterPro" id="IPR029751">
    <property type="entry name" value="Ribosomal_L25_dom"/>
</dbReference>
<gene>
    <name evidence="5" type="primary">rplY</name>
    <name evidence="5" type="synonym">ctc</name>
    <name evidence="9" type="ORF">A2773_05560</name>
</gene>
<evidence type="ECO:0000256" key="6">
    <source>
        <dbReference type="SAM" id="MobiDB-lite"/>
    </source>
</evidence>
<accession>A0A1F5ZQZ9</accession>
<name>A0A1F5ZQZ9_9BACT</name>
<dbReference type="InterPro" id="IPR020057">
    <property type="entry name" value="Ribosomal_bL25_b-dom"/>
</dbReference>
<dbReference type="NCBIfam" id="TIGR00731">
    <property type="entry name" value="bL25_bact_ctc"/>
    <property type="match status" value="1"/>
</dbReference>
<comment type="subunit">
    <text evidence="5">Part of the 50S ribosomal subunit; part of the 5S rRNA/L5/L18/L25 subcomplex. Contacts the 5S rRNA. Binds to the 5S rRNA independently of L5 and L18.</text>
</comment>
<evidence type="ECO:0000313" key="9">
    <source>
        <dbReference type="EMBL" id="OGG14517.1"/>
    </source>
</evidence>
<dbReference type="EMBL" id="MFJE01000015">
    <property type="protein sequence ID" value="OGG14517.1"/>
    <property type="molecule type" value="Genomic_DNA"/>
</dbReference>
<evidence type="ECO:0000256" key="2">
    <source>
        <dbReference type="ARBA" id="ARBA00022884"/>
    </source>
</evidence>
<dbReference type="SUPFAM" id="SSF50715">
    <property type="entry name" value="Ribosomal protein L25-like"/>
    <property type="match status" value="1"/>
</dbReference>
<dbReference type="PANTHER" id="PTHR33284">
    <property type="entry name" value="RIBOSOMAL PROTEIN L25/GLN-TRNA SYNTHETASE, ANTI-CODON-BINDING DOMAIN-CONTAINING PROTEIN"/>
    <property type="match status" value="1"/>
</dbReference>
<feature type="domain" description="Large ribosomal subunit protein bL25 L25" evidence="7">
    <location>
        <begin position="6"/>
        <end position="91"/>
    </location>
</feature>
<organism evidence="9 10">
    <name type="scientific">Candidatus Gottesmanbacteria bacterium RIFCSPHIGHO2_01_FULL_39_10</name>
    <dbReference type="NCBI Taxonomy" id="1798375"/>
    <lineage>
        <taxon>Bacteria</taxon>
        <taxon>Candidatus Gottesmaniibacteriota</taxon>
    </lineage>
</organism>
<dbReference type="InterPro" id="IPR020056">
    <property type="entry name" value="Rbsml_bL25/Gln-tRNA_synth_N"/>
</dbReference>
<dbReference type="CDD" id="cd00495">
    <property type="entry name" value="Ribosomal_L25_TL5_CTC"/>
    <property type="match status" value="1"/>
</dbReference>
<evidence type="ECO:0000256" key="5">
    <source>
        <dbReference type="HAMAP-Rule" id="MF_01334"/>
    </source>
</evidence>
<evidence type="ECO:0000259" key="8">
    <source>
        <dbReference type="Pfam" id="PF14693"/>
    </source>
</evidence>
<dbReference type="PANTHER" id="PTHR33284:SF1">
    <property type="entry name" value="RIBOSOMAL PROTEIN L25_GLN-TRNA SYNTHETASE, ANTI-CODON-BINDING DOMAIN-CONTAINING PROTEIN"/>
    <property type="match status" value="1"/>
</dbReference>
<dbReference type="Pfam" id="PF14693">
    <property type="entry name" value="Ribosomal_TL5_C"/>
    <property type="match status" value="1"/>
</dbReference>
<dbReference type="InterPro" id="IPR001021">
    <property type="entry name" value="Ribosomal_bL25_long"/>
</dbReference>
<dbReference type="InterPro" id="IPR037121">
    <property type="entry name" value="Ribosomal_bL25_C"/>
</dbReference>
<keyword evidence="2 5" id="KW-0694">RNA-binding</keyword>
<dbReference type="GO" id="GO:0003735">
    <property type="term" value="F:structural constituent of ribosome"/>
    <property type="evidence" value="ECO:0007669"/>
    <property type="project" value="InterPro"/>
</dbReference>
<evidence type="ECO:0000313" key="10">
    <source>
        <dbReference type="Proteomes" id="UP000177383"/>
    </source>
</evidence>
<sequence length="255" mass="27002">MDKISLSAQKRTILGRKIKKLRREGFLPANIYGKKVKSLAVTVPFSDFEKVYKKAGETGLVDLTIDKEVRPVLIQNVQYNPVDSKVLHADFYQVDLKEKVTARVPVELVGAAKAVTDKVGVLLTLLDEVEVEALPRDLPEKLMVNVDELAVVDQVIKVSDLKVDAKVKILTPTEREVVKVAPLVSKEAEKQAQEEEAAKAAAAAAATEAGAAAAPPGGGEQAVPSGGGTSAEDQKKTAAATGGKPTGAAKEEASK</sequence>
<proteinExistence type="inferred from homology"/>
<dbReference type="HAMAP" id="MF_01334">
    <property type="entry name" value="Ribosomal_bL25_CTC"/>
    <property type="match status" value="1"/>
</dbReference>
<evidence type="ECO:0000259" key="7">
    <source>
        <dbReference type="Pfam" id="PF01386"/>
    </source>
</evidence>
<dbReference type="GO" id="GO:0006412">
    <property type="term" value="P:translation"/>
    <property type="evidence" value="ECO:0007669"/>
    <property type="project" value="UniProtKB-UniRule"/>
</dbReference>
<dbReference type="Gene3D" id="2.170.120.20">
    <property type="entry name" value="Ribosomal protein L25, beta domain"/>
    <property type="match status" value="1"/>
</dbReference>
<dbReference type="STRING" id="1798375.A2773_05560"/>
<reference evidence="9 10" key="1">
    <citation type="journal article" date="2016" name="Nat. Commun.">
        <title>Thousands of microbial genomes shed light on interconnected biogeochemical processes in an aquifer system.</title>
        <authorList>
            <person name="Anantharaman K."/>
            <person name="Brown C.T."/>
            <person name="Hug L.A."/>
            <person name="Sharon I."/>
            <person name="Castelle C.J."/>
            <person name="Probst A.J."/>
            <person name="Thomas B.C."/>
            <person name="Singh A."/>
            <person name="Wilkins M.J."/>
            <person name="Karaoz U."/>
            <person name="Brodie E.L."/>
            <person name="Williams K.H."/>
            <person name="Hubbard S.S."/>
            <person name="Banfield J.F."/>
        </authorList>
    </citation>
    <scope>NUCLEOTIDE SEQUENCE [LARGE SCALE GENOMIC DNA]</scope>
</reference>
<evidence type="ECO:0000256" key="3">
    <source>
        <dbReference type="ARBA" id="ARBA00022980"/>
    </source>
</evidence>
<comment type="similarity">
    <text evidence="5">Belongs to the bacterial ribosomal protein bL25 family. CTC subfamily.</text>
</comment>
<dbReference type="AlphaFoldDB" id="A0A1F5ZQZ9"/>
<dbReference type="Gene3D" id="2.40.240.10">
    <property type="entry name" value="Ribosomal Protein L25, Chain P"/>
    <property type="match status" value="1"/>
</dbReference>
<comment type="function">
    <text evidence="5">This is one of the proteins that binds to the 5S RNA in the ribosome where it forms part of the central protuberance.</text>
</comment>
<dbReference type="GO" id="GO:0022625">
    <property type="term" value="C:cytosolic large ribosomal subunit"/>
    <property type="evidence" value="ECO:0007669"/>
    <property type="project" value="TreeGrafter"/>
</dbReference>
<feature type="domain" description="Large ribosomal subunit protein bL25 beta" evidence="8">
    <location>
        <begin position="99"/>
        <end position="181"/>
    </location>
</feature>
<feature type="compositionally biased region" description="Low complexity" evidence="6">
    <location>
        <begin position="237"/>
        <end position="248"/>
    </location>
</feature>
<keyword evidence="1 5" id="KW-0699">rRNA-binding</keyword>
<comment type="caution">
    <text evidence="9">The sequence shown here is derived from an EMBL/GenBank/DDBJ whole genome shotgun (WGS) entry which is preliminary data.</text>
</comment>
<evidence type="ECO:0000256" key="1">
    <source>
        <dbReference type="ARBA" id="ARBA00022730"/>
    </source>
</evidence>
<feature type="region of interest" description="Disordered" evidence="6">
    <location>
        <begin position="191"/>
        <end position="255"/>
    </location>
</feature>
<dbReference type="InterPro" id="IPR020930">
    <property type="entry name" value="Ribosomal_uL5_bac-type"/>
</dbReference>
<protein>
    <recommendedName>
        <fullName evidence="5">Large ribosomal subunit protein bL25</fullName>
    </recommendedName>
    <alternativeName>
        <fullName evidence="5">General stress protein CTC</fullName>
    </alternativeName>
</protein>